<gene>
    <name evidence="11" type="ORF">GPECTOR_27g669</name>
</gene>
<proteinExistence type="predicted"/>
<evidence type="ECO:0000259" key="10">
    <source>
        <dbReference type="PROSITE" id="PS50893"/>
    </source>
</evidence>
<evidence type="ECO:0000256" key="5">
    <source>
        <dbReference type="ARBA" id="ARBA00022840"/>
    </source>
</evidence>
<comment type="caution">
    <text evidence="11">The sequence shown here is derived from an EMBL/GenBank/DDBJ whole genome shotgun (WGS) entry which is preliminary data.</text>
</comment>
<dbReference type="GO" id="GO:0016020">
    <property type="term" value="C:membrane"/>
    <property type="evidence" value="ECO:0007669"/>
    <property type="project" value="UniProtKB-SubCell"/>
</dbReference>
<evidence type="ECO:0000256" key="8">
    <source>
        <dbReference type="SAM" id="MobiDB-lite"/>
    </source>
</evidence>
<dbReference type="InterPro" id="IPR050352">
    <property type="entry name" value="ABCG_transporters"/>
</dbReference>
<keyword evidence="3 9" id="KW-0812">Transmembrane</keyword>
<dbReference type="AlphaFoldDB" id="A0A150GF69"/>
<dbReference type="Pfam" id="PF19055">
    <property type="entry name" value="ABC2_membrane_7"/>
    <property type="match status" value="1"/>
</dbReference>
<dbReference type="EMBL" id="LSYV01000028">
    <property type="protein sequence ID" value="KXZ48499.1"/>
    <property type="molecule type" value="Genomic_DNA"/>
</dbReference>
<dbReference type="PANTHER" id="PTHR48041">
    <property type="entry name" value="ABC TRANSPORTER G FAMILY MEMBER 28"/>
    <property type="match status" value="1"/>
</dbReference>
<keyword evidence="4" id="KW-0547">Nucleotide-binding</keyword>
<dbReference type="InterPro" id="IPR017871">
    <property type="entry name" value="ABC_transporter-like_CS"/>
</dbReference>
<evidence type="ECO:0000256" key="7">
    <source>
        <dbReference type="ARBA" id="ARBA00023136"/>
    </source>
</evidence>
<keyword evidence="5" id="KW-0067">ATP-binding</keyword>
<dbReference type="SUPFAM" id="SSF52540">
    <property type="entry name" value="P-loop containing nucleoside triphosphate hydrolases"/>
    <property type="match status" value="1"/>
</dbReference>
<dbReference type="InterPro" id="IPR043926">
    <property type="entry name" value="ABCG_dom"/>
</dbReference>
<dbReference type="InterPro" id="IPR027417">
    <property type="entry name" value="P-loop_NTPase"/>
</dbReference>
<evidence type="ECO:0000256" key="4">
    <source>
        <dbReference type="ARBA" id="ARBA00022741"/>
    </source>
</evidence>
<dbReference type="Proteomes" id="UP000075714">
    <property type="component" value="Unassembled WGS sequence"/>
</dbReference>
<dbReference type="GO" id="GO:0005524">
    <property type="term" value="F:ATP binding"/>
    <property type="evidence" value="ECO:0007669"/>
    <property type="project" value="UniProtKB-KW"/>
</dbReference>
<evidence type="ECO:0000256" key="1">
    <source>
        <dbReference type="ARBA" id="ARBA00004141"/>
    </source>
</evidence>
<dbReference type="Pfam" id="PF00005">
    <property type="entry name" value="ABC_tran"/>
    <property type="match status" value="1"/>
</dbReference>
<evidence type="ECO:0000256" key="3">
    <source>
        <dbReference type="ARBA" id="ARBA00022692"/>
    </source>
</evidence>
<feature type="domain" description="ABC transporter" evidence="10">
    <location>
        <begin position="230"/>
        <end position="473"/>
    </location>
</feature>
<sequence length="735" mass="80112">MGLFCRLSAAAAEDLYGTCEPCSQCLTDDVSIFGCAPRCPAGPIASLLGPSAADDPAVSALARSTVELAFTLAYQQAQDTGGTSSDVDAKYNDNLTAAAAVVVGKSQSVLCPMLDVRRLANFGGQFCPNASISNACPTGSYCKPQSIAPVACPWIARCPENTTYPDTRAMAGFLFPCVFLVALLAFGLSVCFFEWLDILTIRSTPLFASEGPEESEPGESPSSHGRPYKSGSAEVGPEPIGLKEGLLRASGLLLADTVNVIMGPSGCGKSTLVRMLAGRMLPEKSVEVEYCSRRHVLLSESGLRRRIGYVPQEDVLHARLTVKENIAYSARLTMRPGEPGSTHFKYTNAIVQDLQLYTIRDSVVGFEEQSGISGGERKRVNIGMGMISLPPMLFLDEPTSGLDATSSMAVMELLQGIAGKGDMNIVAVLHQPRPETFDKIGWLLLLTTGGAVVYNGPAEMCKHYFTACLGFSKCFGVETETAVADAVLDIMTGHTQSDFGVQADALALTWLFLGRNVMLHKLQHDGRYEWGWHMVWLIHRSLLMSTRNILLTLADSLTLYLAAFIVGLVQQHECEIGIAPTAMFLAYNLTDLGWIIVAPLIYLLVYYNLVVPRAPFVYYYAIGLLVNWFSAGLAYVVALTYIPPQSRFLWTIFLVLIMGAFLQGLSPSIRSVRGGFFEFVLGLSYNRWAMEAGVIQEFKQYYAARSLEIVSIFYNYGICRMDTRVVDDGAMQLLQ</sequence>
<evidence type="ECO:0000256" key="9">
    <source>
        <dbReference type="SAM" id="Phobius"/>
    </source>
</evidence>
<protein>
    <recommendedName>
        <fullName evidence="10">ABC transporter domain-containing protein</fullName>
    </recommendedName>
</protein>
<keyword evidence="2" id="KW-0813">Transport</keyword>
<evidence type="ECO:0000313" key="12">
    <source>
        <dbReference type="Proteomes" id="UP000075714"/>
    </source>
</evidence>
<keyword evidence="6 9" id="KW-1133">Transmembrane helix</keyword>
<dbReference type="Gene3D" id="3.40.50.300">
    <property type="entry name" value="P-loop containing nucleotide triphosphate hydrolases"/>
    <property type="match status" value="1"/>
</dbReference>
<dbReference type="InterPro" id="IPR003439">
    <property type="entry name" value="ABC_transporter-like_ATP-bd"/>
</dbReference>
<name>A0A150GF69_GONPE</name>
<dbReference type="InterPro" id="IPR003593">
    <property type="entry name" value="AAA+_ATPase"/>
</dbReference>
<dbReference type="PANTHER" id="PTHR48041:SF91">
    <property type="entry name" value="ABC TRANSPORTER G FAMILY MEMBER 28"/>
    <property type="match status" value="1"/>
</dbReference>
<dbReference type="GO" id="GO:0140359">
    <property type="term" value="F:ABC-type transporter activity"/>
    <property type="evidence" value="ECO:0007669"/>
    <property type="project" value="InterPro"/>
</dbReference>
<reference evidence="12" key="1">
    <citation type="journal article" date="2016" name="Nat. Commun.">
        <title>The Gonium pectorale genome demonstrates co-option of cell cycle regulation during the evolution of multicellularity.</title>
        <authorList>
            <person name="Hanschen E.R."/>
            <person name="Marriage T.N."/>
            <person name="Ferris P.J."/>
            <person name="Hamaji T."/>
            <person name="Toyoda A."/>
            <person name="Fujiyama A."/>
            <person name="Neme R."/>
            <person name="Noguchi H."/>
            <person name="Minakuchi Y."/>
            <person name="Suzuki M."/>
            <person name="Kawai-Toyooka H."/>
            <person name="Smith D.R."/>
            <person name="Sparks H."/>
            <person name="Anderson J."/>
            <person name="Bakaric R."/>
            <person name="Luria V."/>
            <person name="Karger A."/>
            <person name="Kirschner M.W."/>
            <person name="Durand P.M."/>
            <person name="Michod R.E."/>
            <person name="Nozaki H."/>
            <person name="Olson B.J."/>
        </authorList>
    </citation>
    <scope>NUCLEOTIDE SEQUENCE [LARGE SCALE GENOMIC DNA]</scope>
    <source>
        <strain evidence="12">NIES-2863</strain>
    </source>
</reference>
<dbReference type="GO" id="GO:0016887">
    <property type="term" value="F:ATP hydrolysis activity"/>
    <property type="evidence" value="ECO:0007669"/>
    <property type="project" value="InterPro"/>
</dbReference>
<feature type="transmembrane region" description="Helical" evidence="9">
    <location>
        <begin position="549"/>
        <end position="572"/>
    </location>
</feature>
<dbReference type="SMART" id="SM00382">
    <property type="entry name" value="AAA"/>
    <property type="match status" value="1"/>
</dbReference>
<dbReference type="PROSITE" id="PS50893">
    <property type="entry name" value="ABC_TRANSPORTER_2"/>
    <property type="match status" value="1"/>
</dbReference>
<keyword evidence="7 9" id="KW-0472">Membrane</keyword>
<feature type="transmembrane region" description="Helical" evidence="9">
    <location>
        <begin position="173"/>
        <end position="196"/>
    </location>
</feature>
<feature type="transmembrane region" description="Helical" evidence="9">
    <location>
        <begin position="592"/>
        <end position="610"/>
    </location>
</feature>
<evidence type="ECO:0000313" key="11">
    <source>
        <dbReference type="EMBL" id="KXZ48499.1"/>
    </source>
</evidence>
<organism evidence="11 12">
    <name type="scientific">Gonium pectorale</name>
    <name type="common">Green alga</name>
    <dbReference type="NCBI Taxonomy" id="33097"/>
    <lineage>
        <taxon>Eukaryota</taxon>
        <taxon>Viridiplantae</taxon>
        <taxon>Chlorophyta</taxon>
        <taxon>core chlorophytes</taxon>
        <taxon>Chlorophyceae</taxon>
        <taxon>CS clade</taxon>
        <taxon>Chlamydomonadales</taxon>
        <taxon>Volvocaceae</taxon>
        <taxon>Gonium</taxon>
    </lineage>
</organism>
<evidence type="ECO:0000256" key="6">
    <source>
        <dbReference type="ARBA" id="ARBA00022989"/>
    </source>
</evidence>
<comment type="subcellular location">
    <subcellularLocation>
        <location evidence="1">Membrane</location>
        <topology evidence="1">Multi-pass membrane protein</topology>
    </subcellularLocation>
</comment>
<keyword evidence="12" id="KW-1185">Reference proteome</keyword>
<dbReference type="OrthoDB" id="1720926at2759"/>
<dbReference type="PROSITE" id="PS00211">
    <property type="entry name" value="ABC_TRANSPORTER_1"/>
    <property type="match status" value="1"/>
</dbReference>
<feature type="transmembrane region" description="Helical" evidence="9">
    <location>
        <begin position="617"/>
        <end position="642"/>
    </location>
</feature>
<evidence type="ECO:0000256" key="2">
    <source>
        <dbReference type="ARBA" id="ARBA00022448"/>
    </source>
</evidence>
<accession>A0A150GF69</accession>
<feature type="transmembrane region" description="Helical" evidence="9">
    <location>
        <begin position="648"/>
        <end position="665"/>
    </location>
</feature>
<feature type="region of interest" description="Disordered" evidence="8">
    <location>
        <begin position="209"/>
        <end position="235"/>
    </location>
</feature>